<dbReference type="InterPro" id="IPR022085">
    <property type="entry name" value="OpdG"/>
</dbReference>
<dbReference type="Pfam" id="PF12311">
    <property type="entry name" value="DUF3632"/>
    <property type="match status" value="1"/>
</dbReference>
<gene>
    <name evidence="1" type="ORF">N8I77_006192</name>
</gene>
<accession>A0AAD9SIP9</accession>
<name>A0AAD9SIP9_PHOAM</name>
<dbReference type="InterPro" id="IPR053204">
    <property type="entry name" value="Oxopyrrolidines_Biosynth-assoc"/>
</dbReference>
<dbReference type="PANTHER" id="PTHR38797:SF4">
    <property type="entry name" value="NUCLEAR PORE COMPLEX PROTEIN NUP85"/>
    <property type="match status" value="1"/>
</dbReference>
<dbReference type="Proteomes" id="UP001265746">
    <property type="component" value="Unassembled WGS sequence"/>
</dbReference>
<organism evidence="1 2">
    <name type="scientific">Phomopsis amygdali</name>
    <name type="common">Fusicoccum amygdali</name>
    <dbReference type="NCBI Taxonomy" id="1214568"/>
    <lineage>
        <taxon>Eukaryota</taxon>
        <taxon>Fungi</taxon>
        <taxon>Dikarya</taxon>
        <taxon>Ascomycota</taxon>
        <taxon>Pezizomycotina</taxon>
        <taxon>Sordariomycetes</taxon>
        <taxon>Sordariomycetidae</taxon>
        <taxon>Diaporthales</taxon>
        <taxon>Diaporthaceae</taxon>
        <taxon>Diaporthe</taxon>
    </lineage>
</organism>
<sequence length="382" mass="43673">MDSFLSLSALGDKLSEMPGHASLPVTEHYIKTRARLAIEKAMTDNPDNEPAQIDAIAEIRRYFRGYGPVVEIVNTYIDGKIDVTETVRQIAEPIEHAYTTADGGRLFVSEEKTARHQRKFWRSDKALEMWGPEEDIEELQARVTDPIDAPSVEGQLWDLYYTILHASKKIPWSDNDAQQKLVDLIAALKARPNPPRPANMTTALKHHWIYFYGELWSDLVLLGPSARETWNDLPGCGAGWETPEVSAWVNVNAFVARLTIQKVRNFALYGSWALREALDEKIEIYPDSHFSAPSKAYKAEVLFKVAAVWIRVAGRYMFDHLQPDSEGDKESNPEFWTHPQWYRWRRRFEEEGQKVQYNNEVTMIAKECAAAMAEISATPIMD</sequence>
<proteinExistence type="predicted"/>
<protein>
    <submittedName>
        <fullName evidence="1">Uncharacterized protein</fullName>
    </submittedName>
</protein>
<comment type="caution">
    <text evidence="1">The sequence shown here is derived from an EMBL/GenBank/DDBJ whole genome shotgun (WGS) entry which is preliminary data.</text>
</comment>
<evidence type="ECO:0000313" key="1">
    <source>
        <dbReference type="EMBL" id="KAK2607526.1"/>
    </source>
</evidence>
<keyword evidence="2" id="KW-1185">Reference proteome</keyword>
<reference evidence="1" key="1">
    <citation type="submission" date="2023-06" db="EMBL/GenBank/DDBJ databases">
        <authorList>
            <person name="Noh H."/>
        </authorList>
    </citation>
    <scope>NUCLEOTIDE SEQUENCE</scope>
    <source>
        <strain evidence="1">DUCC20226</strain>
    </source>
</reference>
<dbReference type="EMBL" id="JAUJFL010000003">
    <property type="protein sequence ID" value="KAK2607526.1"/>
    <property type="molecule type" value="Genomic_DNA"/>
</dbReference>
<evidence type="ECO:0000313" key="2">
    <source>
        <dbReference type="Proteomes" id="UP001265746"/>
    </source>
</evidence>
<dbReference type="AlphaFoldDB" id="A0AAD9SIP9"/>
<dbReference type="PANTHER" id="PTHR38797">
    <property type="entry name" value="NUCLEAR PORE COMPLEX PROTEIN NUP85-RELATED"/>
    <property type="match status" value="1"/>
</dbReference>